<evidence type="ECO:0000313" key="1">
    <source>
        <dbReference type="EMBL" id="THG41987.1"/>
    </source>
</evidence>
<evidence type="ECO:0000313" key="2">
    <source>
        <dbReference type="Proteomes" id="UP000308038"/>
    </source>
</evidence>
<dbReference type="PANTHER" id="PTHR33361">
    <property type="entry name" value="GLR0591 PROTEIN"/>
    <property type="match status" value="1"/>
</dbReference>
<gene>
    <name evidence="1" type="ORF">E5988_00505</name>
</gene>
<keyword evidence="2" id="KW-1185">Reference proteome</keyword>
<comment type="caution">
    <text evidence="1">The sequence shown here is derived from an EMBL/GenBank/DDBJ whole genome shotgun (WGS) entry which is preliminary data.</text>
</comment>
<reference evidence="1 2" key="1">
    <citation type="submission" date="2019-04" db="EMBL/GenBank/DDBJ databases">
        <title>Microbes associate with the intestines of laboratory mice.</title>
        <authorList>
            <person name="Navarre W."/>
            <person name="Wong E."/>
            <person name="Huang K.C."/>
            <person name="Tropini C."/>
            <person name="Ng K."/>
            <person name="Yu B."/>
        </authorList>
    </citation>
    <scope>NUCLEOTIDE SEQUENCE [LARGE SCALE GENOMIC DNA]</scope>
    <source>
        <strain evidence="1 2">NM83_B4-11</strain>
    </source>
</reference>
<organism evidence="1 2">
    <name type="scientific">Sphingomonas olei</name>
    <dbReference type="NCBI Taxonomy" id="1886787"/>
    <lineage>
        <taxon>Bacteria</taxon>
        <taxon>Pseudomonadati</taxon>
        <taxon>Pseudomonadota</taxon>
        <taxon>Alphaproteobacteria</taxon>
        <taxon>Sphingomonadales</taxon>
        <taxon>Sphingomonadaceae</taxon>
        <taxon>Sphingomonas</taxon>
    </lineage>
</organism>
<dbReference type="RefSeq" id="WP_136450397.1">
    <property type="nucleotide sequence ID" value="NZ_SSTI01000001.1"/>
</dbReference>
<dbReference type="Proteomes" id="UP000308038">
    <property type="component" value="Unassembled WGS sequence"/>
</dbReference>
<dbReference type="PANTHER" id="PTHR33361:SF2">
    <property type="entry name" value="DUF885 DOMAIN-CONTAINING PROTEIN"/>
    <property type="match status" value="1"/>
</dbReference>
<dbReference type="InterPro" id="IPR010281">
    <property type="entry name" value="DUF885"/>
</dbReference>
<sequence length="585" mass="63988">MLIAFPAAARTRTTSTAIPNLLTRQFEERLTLNPEMATFFGIDTGERASLRSRFSESSLSGLDRARRTTAKHLRELQAMPDTDLSDEHRLEREVSLFDLEAQHALNSFAYHAGSGPYGPTPLESAYQNSTLLLRDFHPVTSRDDAEAYLTRLALIPGLIDGESAQITRNAAAGAIAPRVIVAQLIAILTAARDADPAKDGLVTAIETKASALKLAGYGARAQTIVADGIRPALTRQIAALQAVLPRGADGAKAGVGVGRLPNGAAYYEACLRMHTTTDMTADAIHAFGVAQVATLSTQIDALLKSQGMASGSIKQRTSALAVTSDQAFPDTEEGRAAIIAYLNDRLDRVKKKLPEAFGELPKNGYEIRRMAREMEDGNPFGVAYPGAADGSRPGVFFINLQSISDWPRYTLPTLAFHEAAPGHLFDIALQLEAGELPLYRRTWFFNGFREGWGLYAEQVADELGMYDDDPTGKIGYLQSHLFRAARLVVDTGIHSRGWDRERAIDYLTEHSSMTRDGAAKEVDRYIVMPAQACSYMIGHTTFTRLRDEASKRPGFDLRAFHDFVLQGGAMPLTVLERRLKSWPSA</sequence>
<proteinExistence type="predicted"/>
<accession>A0ABY2QLE8</accession>
<name>A0ABY2QLE8_9SPHN</name>
<dbReference type="Pfam" id="PF05960">
    <property type="entry name" value="DUF885"/>
    <property type="match status" value="1"/>
</dbReference>
<dbReference type="EMBL" id="SSTI01000001">
    <property type="protein sequence ID" value="THG41987.1"/>
    <property type="molecule type" value="Genomic_DNA"/>
</dbReference>
<protein>
    <submittedName>
        <fullName evidence="1">DUF885 family protein</fullName>
    </submittedName>
</protein>